<dbReference type="GO" id="GO:0045053">
    <property type="term" value="P:protein retention in Golgi apparatus"/>
    <property type="evidence" value="ECO:0007669"/>
    <property type="project" value="TreeGrafter"/>
</dbReference>
<dbReference type="OrthoDB" id="272810at2759"/>
<dbReference type="InterPro" id="IPR026847">
    <property type="entry name" value="VPS13"/>
</dbReference>
<dbReference type="PANTHER" id="PTHR16166:SF141">
    <property type="entry name" value="INTERMEMBRANE LIPID TRANSFER PROTEIN VPS13D"/>
    <property type="match status" value="1"/>
</dbReference>
<organism evidence="3 4">
    <name type="scientific">Stichopus japonicus</name>
    <name type="common">Sea cucumber</name>
    <dbReference type="NCBI Taxonomy" id="307972"/>
    <lineage>
        <taxon>Eukaryota</taxon>
        <taxon>Metazoa</taxon>
        <taxon>Echinodermata</taxon>
        <taxon>Eleutherozoa</taxon>
        <taxon>Echinozoa</taxon>
        <taxon>Holothuroidea</taxon>
        <taxon>Aspidochirotacea</taxon>
        <taxon>Aspidochirotida</taxon>
        <taxon>Stichopodidae</taxon>
        <taxon>Apostichopus</taxon>
    </lineage>
</organism>
<reference evidence="3 4" key="1">
    <citation type="journal article" date="2017" name="PLoS Biol.">
        <title>The sea cucumber genome provides insights into morphological evolution and visceral regeneration.</title>
        <authorList>
            <person name="Zhang X."/>
            <person name="Sun L."/>
            <person name="Yuan J."/>
            <person name="Sun Y."/>
            <person name="Gao Y."/>
            <person name="Zhang L."/>
            <person name="Li S."/>
            <person name="Dai H."/>
            <person name="Hamel J.F."/>
            <person name="Liu C."/>
            <person name="Yu Y."/>
            <person name="Liu S."/>
            <person name="Lin W."/>
            <person name="Guo K."/>
            <person name="Jin S."/>
            <person name="Xu P."/>
            <person name="Storey K.B."/>
            <person name="Huan P."/>
            <person name="Zhang T."/>
            <person name="Zhou Y."/>
            <person name="Zhang J."/>
            <person name="Lin C."/>
            <person name="Li X."/>
            <person name="Xing L."/>
            <person name="Huo D."/>
            <person name="Sun M."/>
            <person name="Wang L."/>
            <person name="Mercier A."/>
            <person name="Li F."/>
            <person name="Yang H."/>
            <person name="Xiang J."/>
        </authorList>
    </citation>
    <scope>NUCLEOTIDE SEQUENCE [LARGE SCALE GENOMIC DNA]</scope>
    <source>
        <strain evidence="3">Shaxun</strain>
        <tissue evidence="3">Muscle</tissue>
    </source>
</reference>
<evidence type="ECO:0000256" key="1">
    <source>
        <dbReference type="ARBA" id="ARBA00022448"/>
    </source>
</evidence>
<feature type="domain" description="Chorein N-terminal" evidence="2">
    <location>
        <begin position="1"/>
        <end position="319"/>
    </location>
</feature>
<name>A0A2G8LF34_STIJA</name>
<keyword evidence="1" id="KW-0813">Transport</keyword>
<dbReference type="STRING" id="307972.A0A2G8LF34"/>
<accession>A0A2G8LF34</accession>
<dbReference type="InterPro" id="IPR026854">
    <property type="entry name" value="VPS13_N"/>
</dbReference>
<sequence>MLEGLAAWVLNTYLGEYVENLNTDQLSIGLLSGAVELENLPLRKDALHNIDLPVEVKTGFIGKIHLQIPVRALRSDPWVISLEKLYLVAGPASNKKCDVKEEEERLLERKAAVSRQKCNSAQSKDGGSSWYAYSTSVVYNILENLQLNVKDIHIRYEDDVTVPRQSVACGITIDSLSAQSQTQSEEEKKKGMSFKLLNLTNFSIYWDTDAAPLANLAIHALKEAFERKLFISKSRGGFMDHQYIRSRSAQKPSYAEISPPNLSGHEVPLVSCVMPTWNRIQISLSEDQYHGLVTVMKEFERADRARPFRKWRPTASVKER</sequence>
<dbReference type="Proteomes" id="UP000230750">
    <property type="component" value="Unassembled WGS sequence"/>
</dbReference>
<protein>
    <submittedName>
        <fullName evidence="3">Putative vacuolar protein sorting-associated protein 13D-like</fullName>
    </submittedName>
</protein>
<dbReference type="GO" id="GO:0007005">
    <property type="term" value="P:mitochondrion organization"/>
    <property type="evidence" value="ECO:0007669"/>
    <property type="project" value="TreeGrafter"/>
</dbReference>
<comment type="caution">
    <text evidence="3">The sequence shown here is derived from an EMBL/GenBank/DDBJ whole genome shotgun (WGS) entry which is preliminary data.</text>
</comment>
<keyword evidence="4" id="KW-1185">Reference proteome</keyword>
<dbReference type="GO" id="GO:0006623">
    <property type="term" value="P:protein targeting to vacuole"/>
    <property type="evidence" value="ECO:0007669"/>
    <property type="project" value="TreeGrafter"/>
</dbReference>
<dbReference type="AlphaFoldDB" id="A0A2G8LF34"/>
<dbReference type="EMBL" id="MRZV01000099">
    <property type="protein sequence ID" value="PIK58871.1"/>
    <property type="molecule type" value="Genomic_DNA"/>
</dbReference>
<evidence type="ECO:0000313" key="3">
    <source>
        <dbReference type="EMBL" id="PIK58871.1"/>
    </source>
</evidence>
<proteinExistence type="predicted"/>
<evidence type="ECO:0000313" key="4">
    <source>
        <dbReference type="Proteomes" id="UP000230750"/>
    </source>
</evidence>
<dbReference type="PANTHER" id="PTHR16166">
    <property type="entry name" value="VACUOLAR PROTEIN SORTING-ASSOCIATED PROTEIN VPS13"/>
    <property type="match status" value="1"/>
</dbReference>
<evidence type="ECO:0000259" key="2">
    <source>
        <dbReference type="Pfam" id="PF12624"/>
    </source>
</evidence>
<gene>
    <name evidence="3" type="ORF">BSL78_04183</name>
</gene>
<dbReference type="Pfam" id="PF12624">
    <property type="entry name" value="VPS13_N"/>
    <property type="match status" value="1"/>
</dbReference>